<keyword evidence="2" id="KW-0547">Nucleotide-binding</keyword>
<evidence type="ECO:0000313" key="5">
    <source>
        <dbReference type="EMBL" id="RKF14764.1"/>
    </source>
</evidence>
<dbReference type="EMBL" id="RAPE01000002">
    <property type="protein sequence ID" value="RKF14764.1"/>
    <property type="molecule type" value="Genomic_DNA"/>
</dbReference>
<evidence type="ECO:0000259" key="4">
    <source>
        <dbReference type="Pfam" id="PF00582"/>
    </source>
</evidence>
<gene>
    <name evidence="5" type="ORF">D6850_07750</name>
</gene>
<dbReference type="Gene3D" id="3.40.50.620">
    <property type="entry name" value="HUPs"/>
    <property type="match status" value="2"/>
</dbReference>
<protein>
    <submittedName>
        <fullName evidence="5">Universal stress protein</fullName>
    </submittedName>
</protein>
<dbReference type="Proteomes" id="UP000281128">
    <property type="component" value="Unassembled WGS sequence"/>
</dbReference>
<feature type="domain" description="UspA" evidence="4">
    <location>
        <begin position="4"/>
        <end position="137"/>
    </location>
</feature>
<evidence type="ECO:0000256" key="3">
    <source>
        <dbReference type="ARBA" id="ARBA00022840"/>
    </source>
</evidence>
<accession>A0A3A8ATA5</accession>
<name>A0A3A8ATA5_9RHOB</name>
<evidence type="ECO:0000256" key="2">
    <source>
        <dbReference type="ARBA" id="ARBA00022741"/>
    </source>
</evidence>
<dbReference type="RefSeq" id="WP_121165561.1">
    <property type="nucleotide sequence ID" value="NZ_RAPE01000002.1"/>
</dbReference>
<dbReference type="CDD" id="cd00293">
    <property type="entry name" value="USP-like"/>
    <property type="match status" value="2"/>
</dbReference>
<reference evidence="5 6" key="1">
    <citation type="submission" date="2018-09" db="EMBL/GenBank/DDBJ databases">
        <title>Roseovarius spongiae sp. nov., isolated from a marine sponge.</title>
        <authorList>
            <person name="Zhuang L."/>
            <person name="Luo L."/>
        </authorList>
    </citation>
    <scope>NUCLEOTIDE SEQUENCE [LARGE SCALE GENOMIC DNA]</scope>
    <source>
        <strain evidence="5 6">HN-E21</strain>
    </source>
</reference>
<dbReference type="PANTHER" id="PTHR46268:SF27">
    <property type="entry name" value="UNIVERSAL STRESS PROTEIN RV2623"/>
    <property type="match status" value="1"/>
</dbReference>
<evidence type="ECO:0000313" key="6">
    <source>
        <dbReference type="Proteomes" id="UP000281128"/>
    </source>
</evidence>
<keyword evidence="3" id="KW-0067">ATP-binding</keyword>
<dbReference type="OrthoDB" id="5564966at2"/>
<dbReference type="PRINTS" id="PR01438">
    <property type="entry name" value="UNVRSLSTRESS"/>
</dbReference>
<keyword evidence="6" id="KW-1185">Reference proteome</keyword>
<dbReference type="AlphaFoldDB" id="A0A3A8ATA5"/>
<dbReference type="GO" id="GO:0005524">
    <property type="term" value="F:ATP binding"/>
    <property type="evidence" value="ECO:0007669"/>
    <property type="project" value="UniProtKB-KW"/>
</dbReference>
<dbReference type="SUPFAM" id="SSF52402">
    <property type="entry name" value="Adenine nucleotide alpha hydrolases-like"/>
    <property type="match status" value="2"/>
</dbReference>
<dbReference type="InterPro" id="IPR006016">
    <property type="entry name" value="UspA"/>
</dbReference>
<organism evidence="5 6">
    <name type="scientific">Roseovarius spongiae</name>
    <dbReference type="NCBI Taxonomy" id="2320272"/>
    <lineage>
        <taxon>Bacteria</taxon>
        <taxon>Pseudomonadati</taxon>
        <taxon>Pseudomonadota</taxon>
        <taxon>Alphaproteobacteria</taxon>
        <taxon>Rhodobacterales</taxon>
        <taxon>Roseobacteraceae</taxon>
        <taxon>Roseovarius</taxon>
    </lineage>
</organism>
<comment type="caution">
    <text evidence="5">The sequence shown here is derived from an EMBL/GenBank/DDBJ whole genome shotgun (WGS) entry which is preliminary data.</text>
</comment>
<proteinExistence type="inferred from homology"/>
<comment type="similarity">
    <text evidence="1">Belongs to the universal stress protein A family.</text>
</comment>
<feature type="domain" description="UspA" evidence="4">
    <location>
        <begin position="145"/>
        <end position="284"/>
    </location>
</feature>
<dbReference type="InterPro" id="IPR014729">
    <property type="entry name" value="Rossmann-like_a/b/a_fold"/>
</dbReference>
<dbReference type="Pfam" id="PF00582">
    <property type="entry name" value="Usp"/>
    <property type="match status" value="2"/>
</dbReference>
<dbReference type="PANTHER" id="PTHR46268">
    <property type="entry name" value="STRESS RESPONSE PROTEIN NHAX"/>
    <property type="match status" value="1"/>
</dbReference>
<evidence type="ECO:0000256" key="1">
    <source>
        <dbReference type="ARBA" id="ARBA00008791"/>
    </source>
</evidence>
<dbReference type="InterPro" id="IPR006015">
    <property type="entry name" value="Universal_stress_UspA"/>
</dbReference>
<sequence>MTITRILAAVDRFPQDETVLARAARIAAAHGAALRVAHVVDLPGDESDLERADTLIGQAAIAARDRINDALRRLGASAEICIETGSPALRLIGMCEETRPDLVVMRAHQRERITDRILGSTTDRVVAAAGAPVLITRRPVVRGYVRALLATDGSDAAAAALSFTAALLPDTDIHIIQAVQITPQLSEAMLRIGASQATLDAHRDALARAAAEHLGALVAEAPRTVTTRVLHGDPALALARATRSSRADLIVLGPGRAGLIRRAFIGSVTRRLLRDAACDVLIFRH</sequence>